<reference evidence="1 2" key="2">
    <citation type="submission" date="2018-11" db="EMBL/GenBank/DDBJ databases">
        <authorList>
            <consortium name="Pathogen Informatics"/>
        </authorList>
    </citation>
    <scope>NUCLEOTIDE SEQUENCE [LARGE SCALE GENOMIC DNA]</scope>
</reference>
<gene>
    <name evidence="1" type="ORF">TCNE_LOCUS15502</name>
</gene>
<evidence type="ECO:0000313" key="2">
    <source>
        <dbReference type="Proteomes" id="UP000050794"/>
    </source>
</evidence>
<dbReference type="Proteomes" id="UP000050794">
    <property type="component" value="Unassembled WGS sequence"/>
</dbReference>
<organism evidence="2 3">
    <name type="scientific">Toxocara canis</name>
    <name type="common">Canine roundworm</name>
    <dbReference type="NCBI Taxonomy" id="6265"/>
    <lineage>
        <taxon>Eukaryota</taxon>
        <taxon>Metazoa</taxon>
        <taxon>Ecdysozoa</taxon>
        <taxon>Nematoda</taxon>
        <taxon>Chromadorea</taxon>
        <taxon>Rhabditida</taxon>
        <taxon>Spirurina</taxon>
        <taxon>Ascaridomorpha</taxon>
        <taxon>Ascaridoidea</taxon>
        <taxon>Toxocaridae</taxon>
        <taxon>Toxocara</taxon>
    </lineage>
</organism>
<reference evidence="3" key="1">
    <citation type="submission" date="2016-06" db="UniProtKB">
        <authorList>
            <consortium name="WormBaseParasite"/>
        </authorList>
    </citation>
    <scope>IDENTIFICATION</scope>
</reference>
<dbReference type="WBParaSite" id="TCNE_0001550301-mRNA-1">
    <property type="protein sequence ID" value="TCNE_0001550301-mRNA-1"/>
    <property type="gene ID" value="TCNE_0001550301"/>
</dbReference>
<accession>A0A183V432</accession>
<keyword evidence="2" id="KW-1185">Reference proteome</keyword>
<sequence length="72" mass="8210">MGSKPAVRRKCQTWGGEKTGLELRAGLDEPAVTPIVFRLNIASPFEFFVNRELDLFIMKLIYEESNGYPTLF</sequence>
<evidence type="ECO:0000313" key="3">
    <source>
        <dbReference type="WBParaSite" id="TCNE_0001550301-mRNA-1"/>
    </source>
</evidence>
<proteinExistence type="predicted"/>
<dbReference type="AlphaFoldDB" id="A0A183V432"/>
<dbReference type="EMBL" id="UYWY01022913">
    <property type="protein sequence ID" value="VDM46823.1"/>
    <property type="molecule type" value="Genomic_DNA"/>
</dbReference>
<evidence type="ECO:0000313" key="1">
    <source>
        <dbReference type="EMBL" id="VDM46823.1"/>
    </source>
</evidence>
<protein>
    <submittedName>
        <fullName evidence="3">UBIQUITIN_CONJUGAT_2 domain-containing protein</fullName>
    </submittedName>
</protein>
<name>A0A183V432_TOXCA</name>